<feature type="compositionally biased region" description="Low complexity" evidence="12">
    <location>
        <begin position="371"/>
        <end position="384"/>
    </location>
</feature>
<dbReference type="Proteomes" id="UP000003786">
    <property type="component" value="Chromosome 1"/>
</dbReference>
<dbReference type="STRING" id="869250.J4DNL9"/>
<dbReference type="GO" id="GO:0000813">
    <property type="term" value="C:ESCRT I complex"/>
    <property type="evidence" value="ECO:0007669"/>
    <property type="project" value="InterPro"/>
</dbReference>
<evidence type="ECO:0000256" key="12">
    <source>
        <dbReference type="SAM" id="MobiDB-lite"/>
    </source>
</evidence>
<evidence type="ECO:0000256" key="7">
    <source>
        <dbReference type="ARBA" id="ARBA00022801"/>
    </source>
</evidence>
<feature type="active site" evidence="9">
    <location>
        <position position="434"/>
    </location>
</feature>
<dbReference type="InterPro" id="IPR033121">
    <property type="entry name" value="PEPTIDASE_A1"/>
</dbReference>
<feature type="active site" evidence="9">
    <location>
        <position position="617"/>
    </location>
</feature>
<sequence>MFCHPVVAMTLVQDWVKKDPSQAANIYSLMYTLEHLERSYIGGYCKDNEYERECNNVLGLVKLLQDVDKDVFSMFQKEFNLGFDLALNRIKVGFPATQISNMKQQNQVRRKVEIFDLSGYFITFMDALKLKTNSVGELFPLLHVLVDSIQKLECSGPNNQIWNLKSLDRLKGWYSVLDSKKAHEELSEEEMKQLMMDTESSYSSYRSLRPGATRQSIKASKTNKIVTKNDPKPCIYDGPGPKKFFQLISLSPNNSDDQDSKGHLNETNWNNAEKGHIHYVYRNEGPLGSLGVKDLSQHNPTHSSYCAKAETADCESDNSSDAVTNTSLDKDYGTLNDSPYRRSKKGNSKLLSSILDTLNLSTGHSKLITESGNSSANNNNSVPSEDTIKGTTNTHSIAPHVDKKCIAVPHLRHVQYALSIDVGTPPQSIYPIIDTGSTNTWVVSRKCMSDTCKSVKSFDSSLSSTFGSLGDDIRIRFGTGVIRGSLGLDNVKIGDDLVEKQVFGMVNEEISEPHKNVFKVINFQGIIGLAFPRLAFDHRTSLYDNYSKKIGADLTFGIYFSDNNSGLMIGGVDKRFCDSDVVMLPVVREYYWEIKLKEIWVGDVKLCCTEESYVIFDSGTSFNTMPHDEFMEFKKIVSPKSCHNPVSPDDLDQFPIIKYVFDGGVELDISPREYVFLHKNKCRIAYMQIDVPSSYGRAFILGTHAFMENYLTVYKRSTNNSPAMVGFAKSIPSDRLPSELKKLFSH</sequence>
<feature type="disulfide bond" evidence="10">
    <location>
        <begin position="447"/>
        <end position="452"/>
    </location>
</feature>
<accession>J4DNL9</accession>
<dbReference type="SUPFAM" id="SSF140111">
    <property type="entry name" value="Endosomal sorting complex assembly domain"/>
    <property type="match status" value="1"/>
</dbReference>
<dbReference type="PANTHER" id="PTHR47966">
    <property type="entry name" value="BETA-SITE APP-CLEAVING ENZYME, ISOFORM A-RELATED"/>
    <property type="match status" value="1"/>
</dbReference>
<evidence type="ECO:0000256" key="5">
    <source>
        <dbReference type="ARBA" id="ARBA00022750"/>
    </source>
</evidence>
<evidence type="ECO:0000256" key="2">
    <source>
        <dbReference type="ARBA" id="ARBA00007447"/>
    </source>
</evidence>
<feature type="region of interest" description="Disordered" evidence="12">
    <location>
        <begin position="249"/>
        <end position="268"/>
    </location>
</feature>
<evidence type="ECO:0000256" key="4">
    <source>
        <dbReference type="ARBA" id="ARBA00022670"/>
    </source>
</evidence>
<dbReference type="InterPro" id="IPR017899">
    <property type="entry name" value="VPS28_C"/>
</dbReference>
<evidence type="ECO:0008006" key="17">
    <source>
        <dbReference type="Google" id="ProtNLM"/>
    </source>
</evidence>
<dbReference type="GO" id="GO:0016485">
    <property type="term" value="P:protein processing"/>
    <property type="evidence" value="ECO:0007669"/>
    <property type="project" value="UniProtKB-ARBA"/>
</dbReference>
<evidence type="ECO:0000256" key="8">
    <source>
        <dbReference type="ARBA" id="ARBA00022927"/>
    </source>
</evidence>
<dbReference type="eggNOG" id="KOG1339">
    <property type="taxonomic scope" value="Eukaryota"/>
</dbReference>
<dbReference type="GeneID" id="20713540"/>
<organism evidence="15 16">
    <name type="scientific">Theileria orientalis strain Shintoku</name>
    <dbReference type="NCBI Taxonomy" id="869250"/>
    <lineage>
        <taxon>Eukaryota</taxon>
        <taxon>Sar</taxon>
        <taxon>Alveolata</taxon>
        <taxon>Apicomplexa</taxon>
        <taxon>Aconoidasida</taxon>
        <taxon>Piroplasmida</taxon>
        <taxon>Theileriidae</taxon>
        <taxon>Theileria</taxon>
    </lineage>
</organism>
<dbReference type="AlphaFoldDB" id="J4DNL9"/>
<dbReference type="RefSeq" id="XP_009689490.1">
    <property type="nucleotide sequence ID" value="XM_009691195.1"/>
</dbReference>
<keyword evidence="4" id="KW-0645">Protease</keyword>
<feature type="domain" description="Peptidase A1" evidence="14">
    <location>
        <begin position="416"/>
        <end position="728"/>
    </location>
</feature>
<dbReference type="CDD" id="cd05471">
    <property type="entry name" value="pepsin_like"/>
    <property type="match status" value="1"/>
</dbReference>
<evidence type="ECO:0000256" key="3">
    <source>
        <dbReference type="ARBA" id="ARBA00022448"/>
    </source>
</evidence>
<dbReference type="FunFam" id="2.40.70.10:FF:000115">
    <property type="entry name" value="Lysosomal aspartic protease"/>
    <property type="match status" value="1"/>
</dbReference>
<dbReference type="InterPro" id="IPR037206">
    <property type="entry name" value="VPS28_C_sf"/>
</dbReference>
<dbReference type="Gene3D" id="1.20.120.1130">
    <property type="match status" value="1"/>
</dbReference>
<dbReference type="Gene3D" id="1.20.1440.200">
    <property type="match status" value="1"/>
</dbReference>
<evidence type="ECO:0000256" key="9">
    <source>
        <dbReference type="PIRSR" id="PIRSR601461-1"/>
    </source>
</evidence>
<comment type="similarity">
    <text evidence="2">Belongs to the peptidase A1 family.</text>
</comment>
<dbReference type="GO" id="GO:0015031">
    <property type="term" value="P:protein transport"/>
    <property type="evidence" value="ECO:0007669"/>
    <property type="project" value="UniProtKB-UniRule"/>
</dbReference>
<evidence type="ECO:0000256" key="10">
    <source>
        <dbReference type="PIRSR" id="PIRSR601461-2"/>
    </source>
</evidence>
<keyword evidence="6" id="KW-0967">Endosome</keyword>
<evidence type="ECO:0000256" key="11">
    <source>
        <dbReference type="PROSITE-ProRule" id="PRU00642"/>
    </source>
</evidence>
<dbReference type="InterPro" id="IPR021109">
    <property type="entry name" value="Peptidase_aspartic_dom_sf"/>
</dbReference>
<evidence type="ECO:0000313" key="16">
    <source>
        <dbReference type="Proteomes" id="UP000003786"/>
    </source>
</evidence>
<dbReference type="Pfam" id="PF03997">
    <property type="entry name" value="VPS28"/>
    <property type="match status" value="1"/>
</dbReference>
<dbReference type="PANTHER" id="PTHR47966:SF51">
    <property type="entry name" value="BETA-SITE APP-CLEAVING ENZYME, ISOFORM A-RELATED"/>
    <property type="match status" value="1"/>
</dbReference>
<evidence type="ECO:0000256" key="6">
    <source>
        <dbReference type="ARBA" id="ARBA00022753"/>
    </source>
</evidence>
<protein>
    <recommendedName>
        <fullName evidence="17">Aspartyl protease</fullName>
    </recommendedName>
</protein>
<feature type="region of interest" description="Disordered" evidence="12">
    <location>
        <begin position="315"/>
        <end position="345"/>
    </location>
</feature>
<reference evidence="15 16" key="1">
    <citation type="journal article" date="2012" name="MBio">
        <title>Comparative genome analysis of three eukaryotic parasites with differing abilities to transform leukocytes reveals key mediators of Theileria-induced leukocyte transformation.</title>
        <authorList>
            <person name="Hayashida K."/>
            <person name="Hara Y."/>
            <person name="Abe T."/>
            <person name="Yamasaki C."/>
            <person name="Toyoda A."/>
            <person name="Kosuge T."/>
            <person name="Suzuki Y."/>
            <person name="Sato Y."/>
            <person name="Kawashima S."/>
            <person name="Katayama T."/>
            <person name="Wakaguri H."/>
            <person name="Inoue N."/>
            <person name="Homma K."/>
            <person name="Tada-Umezaki M."/>
            <person name="Yagi Y."/>
            <person name="Fujii Y."/>
            <person name="Habara T."/>
            <person name="Kanehisa M."/>
            <person name="Watanabe H."/>
            <person name="Ito K."/>
            <person name="Gojobori T."/>
            <person name="Sugawara H."/>
            <person name="Imanishi T."/>
            <person name="Weir W."/>
            <person name="Gardner M."/>
            <person name="Pain A."/>
            <person name="Shiels B."/>
            <person name="Hattori M."/>
            <person name="Nene V."/>
            <person name="Sugimoto C."/>
        </authorList>
    </citation>
    <scope>NUCLEOTIDE SEQUENCE [LARGE SCALE GENOMIC DNA]</scope>
    <source>
        <strain evidence="15 16">Shintoku</strain>
    </source>
</reference>
<dbReference type="SUPFAM" id="SSF50630">
    <property type="entry name" value="Acid proteases"/>
    <property type="match status" value="1"/>
</dbReference>
<keyword evidence="16" id="KW-1185">Reference proteome</keyword>
<keyword evidence="3 11" id="KW-0813">Transport</keyword>
<dbReference type="GO" id="GO:0032509">
    <property type="term" value="P:endosome transport via multivesicular body sorting pathway"/>
    <property type="evidence" value="ECO:0007669"/>
    <property type="project" value="InterPro"/>
</dbReference>
<keyword evidence="8 11" id="KW-0653">Protein transport</keyword>
<evidence type="ECO:0000256" key="1">
    <source>
        <dbReference type="ARBA" id="ARBA00004177"/>
    </source>
</evidence>
<dbReference type="eggNOG" id="KOG3284">
    <property type="taxonomic scope" value="Eukaryota"/>
</dbReference>
<feature type="region of interest" description="Disordered" evidence="12">
    <location>
        <begin position="369"/>
        <end position="394"/>
    </location>
</feature>
<dbReference type="OrthoDB" id="771136at2759"/>
<dbReference type="VEuPathDB" id="PiroplasmaDB:TOT_010000649"/>
<dbReference type="InterPro" id="IPR038358">
    <property type="entry name" value="VPS28_N_sf"/>
</dbReference>
<dbReference type="InterPro" id="IPR001461">
    <property type="entry name" value="Aspartic_peptidase_A1"/>
</dbReference>
<comment type="similarity">
    <text evidence="11">Belongs to the VPS28 family.</text>
</comment>
<dbReference type="Pfam" id="PF00026">
    <property type="entry name" value="Asp"/>
    <property type="match status" value="1"/>
</dbReference>
<gene>
    <name evidence="15" type="ORF">TOT_010000649</name>
</gene>
<dbReference type="PROSITE" id="PS51767">
    <property type="entry name" value="PEPTIDASE_A1"/>
    <property type="match status" value="1"/>
</dbReference>
<feature type="domain" description="VPS28 C-terminal" evidence="13">
    <location>
        <begin position="109"/>
        <end position="210"/>
    </location>
</feature>
<dbReference type="GO" id="GO:0004190">
    <property type="term" value="F:aspartic-type endopeptidase activity"/>
    <property type="evidence" value="ECO:0007669"/>
    <property type="project" value="UniProtKB-KW"/>
</dbReference>
<dbReference type="KEGG" id="tot:TOT_010000649"/>
<name>J4DNL9_THEOR</name>
<dbReference type="EMBL" id="AP011946">
    <property type="protein sequence ID" value="BAM39189.1"/>
    <property type="molecule type" value="Genomic_DNA"/>
</dbReference>
<dbReference type="Gene3D" id="2.40.70.10">
    <property type="entry name" value="Acid Proteases"/>
    <property type="match status" value="2"/>
</dbReference>
<dbReference type="InterPro" id="IPR007143">
    <property type="entry name" value="Vps28"/>
</dbReference>
<keyword evidence="7" id="KW-0378">Hydrolase</keyword>
<keyword evidence="5" id="KW-0064">Aspartyl protease</keyword>
<comment type="subcellular location">
    <subcellularLocation>
        <location evidence="1">Endosome</location>
    </subcellularLocation>
</comment>
<proteinExistence type="inferred from homology"/>
<keyword evidence="10" id="KW-1015">Disulfide bond</keyword>
<dbReference type="InterPro" id="IPR037202">
    <property type="entry name" value="ESCRT_assembly_dom"/>
</dbReference>
<dbReference type="SUPFAM" id="SSF140427">
    <property type="entry name" value="VPS28 C-terminal domain-like"/>
    <property type="match status" value="1"/>
</dbReference>
<dbReference type="PROSITE" id="PS51310">
    <property type="entry name" value="VPS28_C"/>
    <property type="match status" value="1"/>
</dbReference>
<evidence type="ECO:0000259" key="14">
    <source>
        <dbReference type="PROSITE" id="PS51767"/>
    </source>
</evidence>
<evidence type="ECO:0000259" key="13">
    <source>
        <dbReference type="PROSITE" id="PS51310"/>
    </source>
</evidence>
<dbReference type="PRINTS" id="PR00792">
    <property type="entry name" value="PEPSIN"/>
</dbReference>
<dbReference type="InterPro" id="IPR034164">
    <property type="entry name" value="Pepsin-like_dom"/>
</dbReference>
<evidence type="ECO:0000313" key="15">
    <source>
        <dbReference type="EMBL" id="BAM39189.1"/>
    </source>
</evidence>